<accession>A0A1W5CTU7</accession>
<dbReference type="SUPFAM" id="SSF46589">
    <property type="entry name" value="tRNA-binding arm"/>
    <property type="match status" value="1"/>
</dbReference>
<dbReference type="NCBIfam" id="TIGR00414">
    <property type="entry name" value="serS"/>
    <property type="match status" value="1"/>
</dbReference>
<proteinExistence type="predicted"/>
<feature type="binding site" evidence="8">
    <location>
        <position position="461"/>
    </location>
    <ligand>
        <name>L-serine</name>
        <dbReference type="ChEBI" id="CHEBI:33384"/>
    </ligand>
</feature>
<evidence type="ECO:0000256" key="1">
    <source>
        <dbReference type="ARBA" id="ARBA00012840"/>
    </source>
</evidence>
<reference evidence="13" key="1">
    <citation type="submission" date="2017-03" db="EMBL/GenBank/DDBJ databases">
        <authorList>
            <person name="Sharma R."/>
            <person name="Thines M."/>
        </authorList>
    </citation>
    <scope>NUCLEOTIDE SEQUENCE [LARGE SCALE GENOMIC DNA]</scope>
</reference>
<dbReference type="GO" id="GO:0006434">
    <property type="term" value="P:seryl-tRNA aminoacylation"/>
    <property type="evidence" value="ECO:0007669"/>
    <property type="project" value="InterPro"/>
</dbReference>
<evidence type="ECO:0000256" key="8">
    <source>
        <dbReference type="PIRSR" id="PIRSR001529-1"/>
    </source>
</evidence>
<evidence type="ECO:0000313" key="13">
    <source>
        <dbReference type="Proteomes" id="UP000192927"/>
    </source>
</evidence>
<keyword evidence="3" id="KW-0547">Nucleotide-binding</keyword>
<dbReference type="PIRSF" id="PIRSF001529">
    <property type="entry name" value="Ser-tRNA-synth_IIa"/>
    <property type="match status" value="1"/>
</dbReference>
<feature type="coiled-coil region" evidence="10">
    <location>
        <begin position="123"/>
        <end position="157"/>
    </location>
</feature>
<dbReference type="InterPro" id="IPR010978">
    <property type="entry name" value="tRNA-bd_arm"/>
</dbReference>
<evidence type="ECO:0000256" key="5">
    <source>
        <dbReference type="ARBA" id="ARBA00023146"/>
    </source>
</evidence>
<dbReference type="FunFam" id="3.30.930.10:FF:000069">
    <property type="entry name" value="Seryl-tRNA synthetase"/>
    <property type="match status" value="1"/>
</dbReference>
<evidence type="ECO:0000256" key="9">
    <source>
        <dbReference type="PIRSR" id="PIRSR001529-2"/>
    </source>
</evidence>
<evidence type="ECO:0000256" key="2">
    <source>
        <dbReference type="ARBA" id="ARBA00022598"/>
    </source>
</evidence>
<dbReference type="AlphaFoldDB" id="A0A1W5CTU7"/>
<name>A0A1W5CTU7_9LECA</name>
<evidence type="ECO:0000259" key="11">
    <source>
        <dbReference type="PROSITE" id="PS50862"/>
    </source>
</evidence>
<organism evidence="12 13">
    <name type="scientific">Lasallia pustulata</name>
    <dbReference type="NCBI Taxonomy" id="136370"/>
    <lineage>
        <taxon>Eukaryota</taxon>
        <taxon>Fungi</taxon>
        <taxon>Dikarya</taxon>
        <taxon>Ascomycota</taxon>
        <taxon>Pezizomycotina</taxon>
        <taxon>Lecanoromycetes</taxon>
        <taxon>OSLEUM clade</taxon>
        <taxon>Umbilicariomycetidae</taxon>
        <taxon>Umbilicariales</taxon>
        <taxon>Umbilicariaceae</taxon>
        <taxon>Lasallia</taxon>
    </lineage>
</organism>
<evidence type="ECO:0000256" key="10">
    <source>
        <dbReference type="SAM" id="Coils"/>
    </source>
</evidence>
<keyword evidence="2" id="KW-0436">Ligase</keyword>
<evidence type="ECO:0000256" key="7">
    <source>
        <dbReference type="ARBA" id="ARBA00034892"/>
    </source>
</evidence>
<dbReference type="GO" id="GO:0004828">
    <property type="term" value="F:serine-tRNA ligase activity"/>
    <property type="evidence" value="ECO:0007669"/>
    <property type="project" value="UniProtKB-EC"/>
</dbReference>
<dbReference type="InterPro" id="IPR042103">
    <property type="entry name" value="SerRS_1_N_sf"/>
</dbReference>
<evidence type="ECO:0000313" key="12">
    <source>
        <dbReference type="EMBL" id="SLM34268.1"/>
    </source>
</evidence>
<evidence type="ECO:0000256" key="3">
    <source>
        <dbReference type="ARBA" id="ARBA00022741"/>
    </source>
</evidence>
<dbReference type="Gene3D" id="3.30.930.10">
    <property type="entry name" value="Bira Bifunctional Protein, Domain 2"/>
    <property type="match status" value="1"/>
</dbReference>
<dbReference type="PANTHER" id="PTHR11778">
    <property type="entry name" value="SERYL-TRNA SYNTHETASE"/>
    <property type="match status" value="1"/>
</dbReference>
<dbReference type="InterPro" id="IPR006195">
    <property type="entry name" value="aa-tRNA-synth_II"/>
</dbReference>
<dbReference type="InterPro" id="IPR015866">
    <property type="entry name" value="Ser-tRNA-synth_1_N"/>
</dbReference>
<evidence type="ECO:0000256" key="4">
    <source>
        <dbReference type="ARBA" id="ARBA00022840"/>
    </source>
</evidence>
<dbReference type="Proteomes" id="UP000192927">
    <property type="component" value="Unassembled WGS sequence"/>
</dbReference>
<keyword evidence="4 9" id="KW-0067">ATP-binding</keyword>
<dbReference type="EMBL" id="FWEW01000268">
    <property type="protein sequence ID" value="SLM34268.1"/>
    <property type="molecule type" value="Genomic_DNA"/>
</dbReference>
<evidence type="ECO:0000256" key="6">
    <source>
        <dbReference type="ARBA" id="ARBA00031113"/>
    </source>
</evidence>
<dbReference type="PROSITE" id="PS50862">
    <property type="entry name" value="AA_TRNA_LIGASE_II"/>
    <property type="match status" value="1"/>
</dbReference>
<feature type="binding site" evidence="8">
    <location>
        <position position="329"/>
    </location>
    <ligand>
        <name>L-serine</name>
        <dbReference type="ChEBI" id="CHEBI:33384"/>
    </ligand>
</feature>
<sequence>MAFNAPPFRITKHICSIVRPTIRHISGPIISYETRPSIARKPVINVKHIRQNPDLYSRNCIERNYKGQSDHPFKIVKLFDEWKALQRSARGLRERNNNIRTKLSHAKTFSGREAGDDDLPEGRHSALEEARQLKQQIGEIEAQEEKLNAEIEDLAAGLPNLTSTETPVGDQPTVLGYINDHPEPPSFSFDRTWRNHVHIGNELDLLDFAGAATTSGWGWYYLKNEAALLEQALVQYALSVAIKHGFAVVSPPSMVYSHIGTACGFRPRDQNDMQQVYSIQQSEKDREKGKPELCLAGTAEIPFASMRADTVMEESDLPLQIVGSSRCYRAEAGARGVETKGLYRVHEFTKVEMFGWTMPGAPEAELFAKMIATQKEILKNLGLHCRILEMPSTDLGASAVRKQDIEAFFPSRREKDEGWGEVTSTAICTDYQTRRLRTRVREGASKAGSGQGKLEYPYTVNGTAMAVPRVLAALLENGWDEKETSVTVPEVLWPWMHGVEAIRKKRSEALTQ</sequence>
<keyword evidence="13" id="KW-1185">Reference proteome</keyword>
<dbReference type="Gene3D" id="1.10.287.40">
    <property type="entry name" value="Serine-tRNA synthetase, tRNA binding domain"/>
    <property type="match status" value="1"/>
</dbReference>
<dbReference type="Pfam" id="PF00587">
    <property type="entry name" value="tRNA-synt_2b"/>
    <property type="match status" value="1"/>
</dbReference>
<feature type="domain" description="Aminoacyl-transfer RNA synthetases class-II family profile" evidence="11">
    <location>
        <begin position="229"/>
        <end position="489"/>
    </location>
</feature>
<dbReference type="InterPro" id="IPR002317">
    <property type="entry name" value="Ser-tRNA-ligase_type_1"/>
</dbReference>
<feature type="binding site" evidence="8">
    <location>
        <position position="298"/>
    </location>
    <ligand>
        <name>L-serine</name>
        <dbReference type="ChEBI" id="CHEBI:33384"/>
    </ligand>
</feature>
<dbReference type="GO" id="GO:0005524">
    <property type="term" value="F:ATP binding"/>
    <property type="evidence" value="ECO:0007669"/>
    <property type="project" value="UniProtKB-KW"/>
</dbReference>
<feature type="binding site" evidence="9">
    <location>
        <begin position="345"/>
        <end position="348"/>
    </location>
    <ligand>
        <name>ATP</name>
        <dbReference type="ChEBI" id="CHEBI:30616"/>
    </ligand>
</feature>
<keyword evidence="5 12" id="KW-0030">Aminoacyl-tRNA synthetase</keyword>
<protein>
    <recommendedName>
        <fullName evidence="1">serine--tRNA ligase</fullName>
        <ecNumber evidence="1">6.1.1.11</ecNumber>
    </recommendedName>
    <alternativeName>
        <fullName evidence="6">Seryl-tRNA synthetase</fullName>
    </alternativeName>
    <alternativeName>
        <fullName evidence="7">Seryl-tRNA(Ser) synthetase</fullName>
    </alternativeName>
</protein>
<keyword evidence="10" id="KW-0175">Coiled coil</keyword>
<feature type="binding site" evidence="9">
    <location>
        <begin position="329"/>
        <end position="331"/>
    </location>
    <ligand>
        <name>ATP</name>
        <dbReference type="ChEBI" id="CHEBI:30616"/>
    </ligand>
</feature>
<dbReference type="UniPathway" id="UPA00906">
    <property type="reaction ID" value="UER00895"/>
</dbReference>
<feature type="binding site" evidence="9">
    <location>
        <begin position="421"/>
        <end position="424"/>
    </location>
    <ligand>
        <name>ATP</name>
        <dbReference type="ChEBI" id="CHEBI:30616"/>
    </ligand>
</feature>
<dbReference type="Pfam" id="PF02403">
    <property type="entry name" value="Seryl_tRNA_N"/>
    <property type="match status" value="1"/>
</dbReference>
<feature type="site" description="Important for serine binding" evidence="8">
    <location>
        <position position="463"/>
    </location>
</feature>
<dbReference type="PRINTS" id="PR00981">
    <property type="entry name" value="TRNASYNTHSER"/>
</dbReference>
<dbReference type="SUPFAM" id="SSF55681">
    <property type="entry name" value="Class II aaRS and biotin synthetases"/>
    <property type="match status" value="1"/>
</dbReference>
<dbReference type="EC" id="6.1.1.11" evidence="1"/>
<dbReference type="InterPro" id="IPR002314">
    <property type="entry name" value="aa-tRNA-synt_IIb"/>
</dbReference>
<feature type="binding site" evidence="8">
    <location>
        <position position="352"/>
    </location>
    <ligand>
        <name>L-serine</name>
        <dbReference type="ChEBI" id="CHEBI:33384"/>
    </ligand>
</feature>
<dbReference type="InterPro" id="IPR045864">
    <property type="entry name" value="aa-tRNA-synth_II/BPL/LPL"/>
</dbReference>